<dbReference type="AlphaFoldDB" id="A0A921YK94"/>
<evidence type="ECO:0000313" key="1">
    <source>
        <dbReference type="EMBL" id="KAG6440522.1"/>
    </source>
</evidence>
<proteinExistence type="predicted"/>
<accession>A0A921YK94</accession>
<evidence type="ECO:0000313" key="2">
    <source>
        <dbReference type="Proteomes" id="UP000791440"/>
    </source>
</evidence>
<dbReference type="EMBL" id="JH668280">
    <property type="protein sequence ID" value="KAG6440522.1"/>
    <property type="molecule type" value="Genomic_DNA"/>
</dbReference>
<sequence>MCEEARALTPRRWSCRRLPRRSCPPVEISYRRLPSLFVQPITACSNMSSDLLTSSAKRTIIFTQHQKRSSCFLRESRERLRAIFSENDERIRTDVPFLEH</sequence>
<name>A0A921YK94_MANSE</name>
<reference evidence="1" key="1">
    <citation type="journal article" date="2016" name="Insect Biochem. Mol. Biol.">
        <title>Multifaceted biological insights from a draft genome sequence of the tobacco hornworm moth, Manduca sexta.</title>
        <authorList>
            <person name="Kanost M.R."/>
            <person name="Arrese E.L."/>
            <person name="Cao X."/>
            <person name="Chen Y.R."/>
            <person name="Chellapilla S."/>
            <person name="Goldsmith M.R."/>
            <person name="Grosse-Wilde E."/>
            <person name="Heckel D.G."/>
            <person name="Herndon N."/>
            <person name="Jiang H."/>
            <person name="Papanicolaou A."/>
            <person name="Qu J."/>
            <person name="Soulages J.L."/>
            <person name="Vogel H."/>
            <person name="Walters J."/>
            <person name="Waterhouse R.M."/>
            <person name="Ahn S.J."/>
            <person name="Almeida F.C."/>
            <person name="An C."/>
            <person name="Aqrawi P."/>
            <person name="Bretschneider A."/>
            <person name="Bryant W.B."/>
            <person name="Bucks S."/>
            <person name="Chao H."/>
            <person name="Chevignon G."/>
            <person name="Christen J.M."/>
            <person name="Clarke D.F."/>
            <person name="Dittmer N.T."/>
            <person name="Ferguson L.C.F."/>
            <person name="Garavelou S."/>
            <person name="Gordon K.H.J."/>
            <person name="Gunaratna R.T."/>
            <person name="Han Y."/>
            <person name="Hauser F."/>
            <person name="He Y."/>
            <person name="Heidel-Fischer H."/>
            <person name="Hirsh A."/>
            <person name="Hu Y."/>
            <person name="Jiang H."/>
            <person name="Kalra D."/>
            <person name="Klinner C."/>
            <person name="Konig C."/>
            <person name="Kovar C."/>
            <person name="Kroll A.R."/>
            <person name="Kuwar S.S."/>
            <person name="Lee S.L."/>
            <person name="Lehman R."/>
            <person name="Li K."/>
            <person name="Li Z."/>
            <person name="Liang H."/>
            <person name="Lovelace S."/>
            <person name="Lu Z."/>
            <person name="Mansfield J.H."/>
            <person name="McCulloch K.J."/>
            <person name="Mathew T."/>
            <person name="Morton B."/>
            <person name="Muzny D.M."/>
            <person name="Neunemann D."/>
            <person name="Ongeri F."/>
            <person name="Pauchet Y."/>
            <person name="Pu L.L."/>
            <person name="Pyrousis I."/>
            <person name="Rao X.J."/>
            <person name="Redding A."/>
            <person name="Roesel C."/>
            <person name="Sanchez-Gracia A."/>
            <person name="Schaack S."/>
            <person name="Shukla A."/>
            <person name="Tetreau G."/>
            <person name="Wang Y."/>
            <person name="Xiong G.H."/>
            <person name="Traut W."/>
            <person name="Walsh T.K."/>
            <person name="Worley K.C."/>
            <person name="Wu D."/>
            <person name="Wu W."/>
            <person name="Wu Y.Q."/>
            <person name="Zhang X."/>
            <person name="Zou Z."/>
            <person name="Zucker H."/>
            <person name="Briscoe A.D."/>
            <person name="Burmester T."/>
            <person name="Clem R.J."/>
            <person name="Feyereisen R."/>
            <person name="Grimmelikhuijzen C.J.P."/>
            <person name="Hamodrakas S.J."/>
            <person name="Hansson B.S."/>
            <person name="Huguet E."/>
            <person name="Jermiin L.S."/>
            <person name="Lan Q."/>
            <person name="Lehman H.K."/>
            <person name="Lorenzen M."/>
            <person name="Merzendorfer H."/>
            <person name="Michalopoulos I."/>
            <person name="Morton D.B."/>
            <person name="Muthukrishnan S."/>
            <person name="Oakeshott J.G."/>
            <person name="Palmer W."/>
            <person name="Park Y."/>
            <person name="Passarelli A.L."/>
            <person name="Rozas J."/>
            <person name="Schwartz L.M."/>
            <person name="Smith W."/>
            <person name="Southgate A."/>
            <person name="Vilcinskas A."/>
            <person name="Vogt R."/>
            <person name="Wang P."/>
            <person name="Werren J."/>
            <person name="Yu X.Q."/>
            <person name="Zhou J.J."/>
            <person name="Brown S.J."/>
            <person name="Scherer S.E."/>
            <person name="Richards S."/>
            <person name="Blissard G.W."/>
        </authorList>
    </citation>
    <scope>NUCLEOTIDE SEQUENCE</scope>
</reference>
<dbReference type="Proteomes" id="UP000791440">
    <property type="component" value="Unassembled WGS sequence"/>
</dbReference>
<organism evidence="1 2">
    <name type="scientific">Manduca sexta</name>
    <name type="common">Tobacco hawkmoth</name>
    <name type="synonym">Tobacco hornworm</name>
    <dbReference type="NCBI Taxonomy" id="7130"/>
    <lineage>
        <taxon>Eukaryota</taxon>
        <taxon>Metazoa</taxon>
        <taxon>Ecdysozoa</taxon>
        <taxon>Arthropoda</taxon>
        <taxon>Hexapoda</taxon>
        <taxon>Insecta</taxon>
        <taxon>Pterygota</taxon>
        <taxon>Neoptera</taxon>
        <taxon>Endopterygota</taxon>
        <taxon>Lepidoptera</taxon>
        <taxon>Glossata</taxon>
        <taxon>Ditrysia</taxon>
        <taxon>Bombycoidea</taxon>
        <taxon>Sphingidae</taxon>
        <taxon>Sphinginae</taxon>
        <taxon>Sphingini</taxon>
        <taxon>Manduca</taxon>
    </lineage>
</organism>
<protein>
    <submittedName>
        <fullName evidence="1">Uncharacterized protein</fullName>
    </submittedName>
</protein>
<comment type="caution">
    <text evidence="1">The sequence shown here is derived from an EMBL/GenBank/DDBJ whole genome shotgun (WGS) entry which is preliminary data.</text>
</comment>
<keyword evidence="2" id="KW-1185">Reference proteome</keyword>
<reference evidence="1" key="2">
    <citation type="submission" date="2020-12" db="EMBL/GenBank/DDBJ databases">
        <authorList>
            <person name="Kanost M."/>
        </authorList>
    </citation>
    <scope>NUCLEOTIDE SEQUENCE</scope>
</reference>
<gene>
    <name evidence="1" type="ORF">O3G_MSEX001299</name>
</gene>